<dbReference type="PANTHER" id="PTHR48225:SF7">
    <property type="entry name" value="MEIOSIS-SPECIFIC PROTEIN HOP1"/>
    <property type="match status" value="1"/>
</dbReference>
<keyword evidence="5" id="KW-0469">Meiosis</keyword>
<dbReference type="InterPro" id="IPR003511">
    <property type="entry name" value="HORMA_dom"/>
</dbReference>
<organism evidence="8 9">
    <name type="scientific">Euphydryas editha</name>
    <name type="common">Edith's checkerspot</name>
    <dbReference type="NCBI Taxonomy" id="104508"/>
    <lineage>
        <taxon>Eukaryota</taxon>
        <taxon>Metazoa</taxon>
        <taxon>Ecdysozoa</taxon>
        <taxon>Arthropoda</taxon>
        <taxon>Hexapoda</taxon>
        <taxon>Insecta</taxon>
        <taxon>Pterygota</taxon>
        <taxon>Neoptera</taxon>
        <taxon>Endopterygota</taxon>
        <taxon>Lepidoptera</taxon>
        <taxon>Glossata</taxon>
        <taxon>Ditrysia</taxon>
        <taxon>Papilionoidea</taxon>
        <taxon>Nymphalidae</taxon>
        <taxon>Nymphalinae</taxon>
        <taxon>Euphydryas</taxon>
    </lineage>
</organism>
<keyword evidence="9" id="KW-1185">Reference proteome</keyword>
<evidence type="ECO:0000256" key="1">
    <source>
        <dbReference type="ARBA" id="ARBA00004123"/>
    </source>
</evidence>
<sequence>MTAIVTPTNQAVSEWVKVFPRQATENYTSSLAFMKQLTVVAVSTITYLKNTFPEDSYMVESFGGVKLRILKKKCRDELAQFLSTALVQAFEAFDKKYLHQLALCFYEDECKLENLIEYHIFEYTYNDDGVTMNVHSKNRDNIKHSMKYTFENVRERTIHLIRACVVIMQACQNDLPSSYDVSLRLYYNEDAPADYQAPGFLSTNEAEDHLEPTMPETVKLGWVETAYHKLVARTYMKDQMRASHEAIPSQNPPVLSNEMDISGSGIRSESVPQLQCPCNKYDDYETYSSSDLLTCNYCNTLQHAACYGVCREDVARLSRHCCATCHDEDDSRIPTDTKLVSLSSKKRECLCIFRRTLEWCTELSVIEMRNLTERFRISDVNAKKLMRLLHSHGIIRQDPEDAISTPQKIITDQLKSVITKFFNTKEKDIVDRLLAETFASQESTPDPIGEVLSPLEKVTLQNTSNIGRVIDNPNINKIANDNPTLKQYREALLTNNLDEPSTDPVETVKKAGKRKFNDENRPVLRTGVRTKRARALPK</sequence>
<evidence type="ECO:0000256" key="2">
    <source>
        <dbReference type="ARBA" id="ARBA00004286"/>
    </source>
</evidence>
<name>A0AAU9TZK8_EUPED</name>
<dbReference type="EMBL" id="CAKOGL010000011">
    <property type="protein sequence ID" value="CAH2092383.1"/>
    <property type="molecule type" value="Genomic_DNA"/>
</dbReference>
<evidence type="ECO:0000256" key="4">
    <source>
        <dbReference type="ARBA" id="ARBA00023242"/>
    </source>
</evidence>
<reference evidence="8" key="1">
    <citation type="submission" date="2022-03" db="EMBL/GenBank/DDBJ databases">
        <authorList>
            <person name="Tunstrom K."/>
        </authorList>
    </citation>
    <scope>NUCLEOTIDE SEQUENCE</scope>
</reference>
<dbReference type="Proteomes" id="UP001153954">
    <property type="component" value="Unassembled WGS sequence"/>
</dbReference>
<dbReference type="GO" id="GO:0005634">
    <property type="term" value="C:nucleus"/>
    <property type="evidence" value="ECO:0007669"/>
    <property type="project" value="UniProtKB-SubCell"/>
</dbReference>
<dbReference type="Gene3D" id="3.30.900.10">
    <property type="entry name" value="HORMA domain"/>
    <property type="match status" value="1"/>
</dbReference>
<comment type="subcellular location">
    <subcellularLocation>
        <location evidence="2">Chromosome</location>
    </subcellularLocation>
    <subcellularLocation>
        <location evidence="1">Nucleus</location>
    </subcellularLocation>
</comment>
<dbReference type="Pfam" id="PF02301">
    <property type="entry name" value="HORMA"/>
    <property type="match status" value="1"/>
</dbReference>
<accession>A0AAU9TZK8</accession>
<feature type="region of interest" description="Disordered" evidence="6">
    <location>
        <begin position="497"/>
        <end position="520"/>
    </location>
</feature>
<keyword evidence="3" id="KW-0158">Chromosome</keyword>
<dbReference type="InterPro" id="IPR051294">
    <property type="entry name" value="HORMA_MeioticProgression"/>
</dbReference>
<dbReference type="PANTHER" id="PTHR48225">
    <property type="entry name" value="HORMA DOMAIN-CONTAINING PROTEIN 1"/>
    <property type="match status" value="1"/>
</dbReference>
<proteinExistence type="predicted"/>
<dbReference type="InterPro" id="IPR036570">
    <property type="entry name" value="HORMA_dom_sf"/>
</dbReference>
<dbReference type="InterPro" id="IPR011011">
    <property type="entry name" value="Znf_FYVE_PHD"/>
</dbReference>
<dbReference type="PROSITE" id="PS50815">
    <property type="entry name" value="HORMA"/>
    <property type="match status" value="1"/>
</dbReference>
<gene>
    <name evidence="8" type="ORF">EEDITHA_LOCUS8143</name>
</gene>
<feature type="domain" description="HORMA" evidence="7">
    <location>
        <begin position="28"/>
        <end position="234"/>
    </location>
</feature>
<dbReference type="SUPFAM" id="SSF57903">
    <property type="entry name" value="FYVE/PHD zinc finger"/>
    <property type="match status" value="1"/>
</dbReference>
<dbReference type="SUPFAM" id="SSF56019">
    <property type="entry name" value="The spindle assembly checkpoint protein mad2"/>
    <property type="match status" value="1"/>
</dbReference>
<evidence type="ECO:0000256" key="3">
    <source>
        <dbReference type="ARBA" id="ARBA00022454"/>
    </source>
</evidence>
<protein>
    <recommendedName>
        <fullName evidence="7">HORMA domain-containing protein</fullName>
    </recommendedName>
</protein>
<evidence type="ECO:0000313" key="9">
    <source>
        <dbReference type="Proteomes" id="UP001153954"/>
    </source>
</evidence>
<evidence type="ECO:0000259" key="7">
    <source>
        <dbReference type="PROSITE" id="PS50815"/>
    </source>
</evidence>
<evidence type="ECO:0000256" key="5">
    <source>
        <dbReference type="ARBA" id="ARBA00023254"/>
    </source>
</evidence>
<keyword evidence="4" id="KW-0539">Nucleus</keyword>
<evidence type="ECO:0000313" key="8">
    <source>
        <dbReference type="EMBL" id="CAH2092383.1"/>
    </source>
</evidence>
<dbReference type="GO" id="GO:0005694">
    <property type="term" value="C:chromosome"/>
    <property type="evidence" value="ECO:0007669"/>
    <property type="project" value="UniProtKB-SubCell"/>
</dbReference>
<comment type="caution">
    <text evidence="8">The sequence shown here is derived from an EMBL/GenBank/DDBJ whole genome shotgun (WGS) entry which is preliminary data.</text>
</comment>
<dbReference type="AlphaFoldDB" id="A0AAU9TZK8"/>
<evidence type="ECO:0000256" key="6">
    <source>
        <dbReference type="SAM" id="MobiDB-lite"/>
    </source>
</evidence>
<dbReference type="GO" id="GO:0051321">
    <property type="term" value="P:meiotic cell cycle"/>
    <property type="evidence" value="ECO:0007669"/>
    <property type="project" value="UniProtKB-KW"/>
</dbReference>